<dbReference type="EMBL" id="MCGO01000025">
    <property type="protein sequence ID" value="ORY43485.1"/>
    <property type="molecule type" value="Genomic_DNA"/>
</dbReference>
<feature type="transmembrane region" description="Helical" evidence="1">
    <location>
        <begin position="166"/>
        <end position="190"/>
    </location>
</feature>
<dbReference type="AlphaFoldDB" id="A0A1Y2CAX6"/>
<sequence length="275" mass="31104">MDFNTSKPEPYIASIMTAVSVFLLLGLIYFIIVCEIYTREKELSLKTIFTPFSSLLILMITCQTGVYACEIFAFSEKAYRWTREYAELFAVQTWFIVLQEASYLFYSYLRAAPLFEDVFPRIAPALALGMKLMPILFVCQGVIGVARVVFFDDPEPFEIIAQCDQFIPVLIAVCMLTFDITSLVTFTTFLKRTSVAEKMEDKQFLIISHHGIAAVVVCFLIIVCYAITALFGSADALLLGFLFSTIMYLLLFRMKAQERIRSLNGSTAHRTSASV</sequence>
<gene>
    <name evidence="2" type="ORF">BCR33DRAFT_717691</name>
</gene>
<evidence type="ECO:0000256" key="1">
    <source>
        <dbReference type="SAM" id="Phobius"/>
    </source>
</evidence>
<keyword evidence="3" id="KW-1185">Reference proteome</keyword>
<name>A0A1Y2CAX6_9FUNG</name>
<feature type="transmembrane region" description="Helical" evidence="1">
    <location>
        <begin position="12"/>
        <end position="36"/>
    </location>
</feature>
<keyword evidence="1" id="KW-0472">Membrane</keyword>
<protein>
    <submittedName>
        <fullName evidence="2">Uncharacterized protein</fullName>
    </submittedName>
</protein>
<feature type="transmembrane region" description="Helical" evidence="1">
    <location>
        <begin position="236"/>
        <end position="252"/>
    </location>
</feature>
<proteinExistence type="predicted"/>
<keyword evidence="1" id="KW-0812">Transmembrane</keyword>
<dbReference type="OrthoDB" id="2100544at2759"/>
<feature type="transmembrane region" description="Helical" evidence="1">
    <location>
        <begin position="211"/>
        <end position="230"/>
    </location>
</feature>
<evidence type="ECO:0000313" key="2">
    <source>
        <dbReference type="EMBL" id="ORY43485.1"/>
    </source>
</evidence>
<evidence type="ECO:0000313" key="3">
    <source>
        <dbReference type="Proteomes" id="UP000193642"/>
    </source>
</evidence>
<dbReference type="Proteomes" id="UP000193642">
    <property type="component" value="Unassembled WGS sequence"/>
</dbReference>
<feature type="transmembrane region" description="Helical" evidence="1">
    <location>
        <begin position="121"/>
        <end position="146"/>
    </location>
</feature>
<organism evidence="2 3">
    <name type="scientific">Rhizoclosmatium globosum</name>
    <dbReference type="NCBI Taxonomy" id="329046"/>
    <lineage>
        <taxon>Eukaryota</taxon>
        <taxon>Fungi</taxon>
        <taxon>Fungi incertae sedis</taxon>
        <taxon>Chytridiomycota</taxon>
        <taxon>Chytridiomycota incertae sedis</taxon>
        <taxon>Chytridiomycetes</taxon>
        <taxon>Chytridiales</taxon>
        <taxon>Chytriomycetaceae</taxon>
        <taxon>Rhizoclosmatium</taxon>
    </lineage>
</organism>
<comment type="caution">
    <text evidence="2">The sequence shown here is derived from an EMBL/GenBank/DDBJ whole genome shotgun (WGS) entry which is preliminary data.</text>
</comment>
<feature type="transmembrane region" description="Helical" evidence="1">
    <location>
        <begin position="48"/>
        <end position="68"/>
    </location>
</feature>
<keyword evidence="1" id="KW-1133">Transmembrane helix</keyword>
<accession>A0A1Y2CAX6</accession>
<feature type="transmembrane region" description="Helical" evidence="1">
    <location>
        <begin position="88"/>
        <end position="109"/>
    </location>
</feature>
<reference evidence="2 3" key="1">
    <citation type="submission" date="2016-07" db="EMBL/GenBank/DDBJ databases">
        <title>Pervasive Adenine N6-methylation of Active Genes in Fungi.</title>
        <authorList>
            <consortium name="DOE Joint Genome Institute"/>
            <person name="Mondo S.J."/>
            <person name="Dannebaum R.O."/>
            <person name="Kuo R.C."/>
            <person name="Labutti K."/>
            <person name="Haridas S."/>
            <person name="Kuo A."/>
            <person name="Salamov A."/>
            <person name="Ahrendt S.R."/>
            <person name="Lipzen A."/>
            <person name="Sullivan W."/>
            <person name="Andreopoulos W.B."/>
            <person name="Clum A."/>
            <person name="Lindquist E."/>
            <person name="Daum C."/>
            <person name="Ramamoorthy G.K."/>
            <person name="Gryganskyi A."/>
            <person name="Culley D."/>
            <person name="Magnuson J.K."/>
            <person name="James T.Y."/>
            <person name="O'Malley M.A."/>
            <person name="Stajich J.E."/>
            <person name="Spatafora J.W."/>
            <person name="Visel A."/>
            <person name="Grigoriev I.V."/>
        </authorList>
    </citation>
    <scope>NUCLEOTIDE SEQUENCE [LARGE SCALE GENOMIC DNA]</scope>
    <source>
        <strain evidence="2 3">JEL800</strain>
    </source>
</reference>